<name>A0A5M6DQS2_9BACT</name>
<organism evidence="1 2">
    <name type="scientific">Adhaeribacter rhizoryzae</name>
    <dbReference type="NCBI Taxonomy" id="2607907"/>
    <lineage>
        <taxon>Bacteria</taxon>
        <taxon>Pseudomonadati</taxon>
        <taxon>Bacteroidota</taxon>
        <taxon>Cytophagia</taxon>
        <taxon>Cytophagales</taxon>
        <taxon>Hymenobacteraceae</taxon>
        <taxon>Adhaeribacter</taxon>
    </lineage>
</organism>
<reference evidence="1 2" key="1">
    <citation type="submission" date="2019-09" db="EMBL/GenBank/DDBJ databases">
        <title>Genome sequence and assembly of Adhaeribacter sp.</title>
        <authorList>
            <person name="Chhetri G."/>
        </authorList>
    </citation>
    <scope>NUCLEOTIDE SEQUENCE [LARGE SCALE GENOMIC DNA]</scope>
    <source>
        <strain evidence="1 2">DK36</strain>
    </source>
</reference>
<evidence type="ECO:0000313" key="1">
    <source>
        <dbReference type="EMBL" id="KAA5547815.1"/>
    </source>
</evidence>
<comment type="caution">
    <text evidence="1">The sequence shown here is derived from an EMBL/GenBank/DDBJ whole genome shotgun (WGS) entry which is preliminary data.</text>
</comment>
<gene>
    <name evidence="1" type="ORF">F0145_07690</name>
</gene>
<sequence>MTGLGKLCGLFGKSRQAYYQQLWQQDKNEVHQMVILEQVIKIRQQLPGIGTDKLHYLLTDFLAEHQLKLGRDKLYNLLRENHLLRTKRRKRAKTTKSQHPFYKYVNLVKELNFPPEQLAALHKITSSSLQISFLTSPYPSFSLVACGPTWFALGCWLGCHLESIAICITILLLAYPDYSQISD</sequence>
<dbReference type="RefSeq" id="WP_150087733.1">
    <property type="nucleotide sequence ID" value="NZ_VWSF01000004.1"/>
</dbReference>
<evidence type="ECO:0008006" key="3">
    <source>
        <dbReference type="Google" id="ProtNLM"/>
    </source>
</evidence>
<protein>
    <recommendedName>
        <fullName evidence="3">Transposase</fullName>
    </recommendedName>
</protein>
<accession>A0A5M6DQS2</accession>
<evidence type="ECO:0000313" key="2">
    <source>
        <dbReference type="Proteomes" id="UP000323426"/>
    </source>
</evidence>
<proteinExistence type="predicted"/>
<dbReference type="AlphaFoldDB" id="A0A5M6DQS2"/>
<dbReference type="EMBL" id="VWSF01000004">
    <property type="protein sequence ID" value="KAA5547815.1"/>
    <property type="molecule type" value="Genomic_DNA"/>
</dbReference>
<dbReference type="Proteomes" id="UP000323426">
    <property type="component" value="Unassembled WGS sequence"/>
</dbReference>
<keyword evidence="2" id="KW-1185">Reference proteome</keyword>